<evidence type="ECO:0000256" key="22">
    <source>
        <dbReference type="ARBA" id="ARBA00023306"/>
    </source>
</evidence>
<keyword evidence="13 29" id="KW-0227">DNA damage</keyword>
<dbReference type="InterPro" id="IPR012309">
    <property type="entry name" value="DNA_ligase_ATP-dep_C"/>
</dbReference>
<dbReference type="InterPro" id="IPR012308">
    <property type="entry name" value="DNA_ligase_ATP-dep_N"/>
</dbReference>
<dbReference type="SUPFAM" id="SSF53187">
    <property type="entry name" value="Zn-dependent exopeptidases"/>
    <property type="match status" value="1"/>
</dbReference>
<feature type="domain" description="ATP-grasp" evidence="34">
    <location>
        <begin position="30"/>
        <end position="76"/>
    </location>
</feature>
<feature type="transmembrane region" description="Helical" evidence="32">
    <location>
        <begin position="1480"/>
        <end position="1499"/>
    </location>
</feature>
<comment type="similarity">
    <text evidence="3 30">Belongs to the ATP-dependent DNA ligase family.</text>
</comment>
<dbReference type="GO" id="GO:0070006">
    <property type="term" value="F:metalloaminopeptidase activity"/>
    <property type="evidence" value="ECO:0007669"/>
    <property type="project" value="InterPro"/>
</dbReference>
<keyword evidence="17" id="KW-0809">Transit peptide</keyword>
<keyword evidence="19 29" id="KW-0233">DNA recombination</keyword>
<dbReference type="PROSITE" id="PS00697">
    <property type="entry name" value="DNA_LIGASE_A1"/>
    <property type="match status" value="1"/>
</dbReference>
<dbReference type="InterPro" id="IPR013650">
    <property type="entry name" value="ATP-grasp_succ-CoA_synth-type"/>
</dbReference>
<keyword evidence="9" id="KW-0645">Protease</keyword>
<feature type="transmembrane region" description="Helical" evidence="32">
    <location>
        <begin position="1321"/>
        <end position="1348"/>
    </location>
</feature>
<evidence type="ECO:0000256" key="7">
    <source>
        <dbReference type="ARBA" id="ARBA00022598"/>
    </source>
</evidence>
<dbReference type="Gene3D" id="2.40.50.140">
    <property type="entry name" value="Nucleic acid-binding proteins"/>
    <property type="match status" value="1"/>
</dbReference>
<evidence type="ECO:0000259" key="33">
    <source>
        <dbReference type="PROSITE" id="PS50160"/>
    </source>
</evidence>
<keyword evidence="10" id="KW-0235">DNA replication</keyword>
<feature type="compositionally biased region" description="Basic and acidic residues" evidence="31">
    <location>
        <begin position="1056"/>
        <end position="1067"/>
    </location>
</feature>
<dbReference type="InterPro" id="IPR013815">
    <property type="entry name" value="ATP_grasp_subdomain_1"/>
</dbReference>
<keyword evidence="22" id="KW-0131">Cell cycle</keyword>
<feature type="compositionally biased region" description="Low complexity" evidence="31">
    <location>
        <begin position="1713"/>
        <end position="1742"/>
    </location>
</feature>
<evidence type="ECO:0000256" key="8">
    <source>
        <dbReference type="ARBA" id="ARBA00022618"/>
    </source>
</evidence>
<dbReference type="GO" id="GO:0003677">
    <property type="term" value="F:DNA binding"/>
    <property type="evidence" value="ECO:0007669"/>
    <property type="project" value="InterPro"/>
</dbReference>
<evidence type="ECO:0000256" key="20">
    <source>
        <dbReference type="ARBA" id="ARBA00023204"/>
    </source>
</evidence>
<feature type="binding site" evidence="28">
    <location>
        <position position="292"/>
    </location>
    <ligand>
        <name>substrate</name>
        <note>ligand shared with subunit alpha</note>
    </ligand>
</feature>
<dbReference type="SUPFAM" id="SSF52210">
    <property type="entry name" value="Succinyl-CoA synthetase domains"/>
    <property type="match status" value="1"/>
</dbReference>
<comment type="catalytic activity">
    <reaction evidence="24">
        <text>GTP + succinate + CoA = succinyl-CoA + GDP + phosphate</text>
        <dbReference type="Rhea" id="RHEA:22120"/>
        <dbReference type="ChEBI" id="CHEBI:30031"/>
        <dbReference type="ChEBI" id="CHEBI:37565"/>
        <dbReference type="ChEBI" id="CHEBI:43474"/>
        <dbReference type="ChEBI" id="CHEBI:57287"/>
        <dbReference type="ChEBI" id="CHEBI:57292"/>
        <dbReference type="ChEBI" id="CHEBI:58189"/>
        <dbReference type="EC" id="6.2.1.4"/>
    </reaction>
</comment>
<dbReference type="FunFam" id="3.30.1490.20:FF:000004">
    <property type="entry name" value="Succinate--CoA ligase [ADP-forming] subunit beta, mitochondrial"/>
    <property type="match status" value="1"/>
</dbReference>
<dbReference type="FunFam" id="1.10.3260.10:FF:000001">
    <property type="entry name" value="DNA ligase"/>
    <property type="match status" value="1"/>
</dbReference>
<evidence type="ECO:0000256" key="11">
    <source>
        <dbReference type="ARBA" id="ARBA00022723"/>
    </source>
</evidence>
<keyword evidence="16 28" id="KW-0460">Magnesium</keyword>
<dbReference type="InterPro" id="IPR005811">
    <property type="entry name" value="SUCC_ACL_C"/>
</dbReference>
<dbReference type="Pfam" id="PF00549">
    <property type="entry name" value="Ligase_CoA"/>
    <property type="match status" value="1"/>
</dbReference>
<comment type="function">
    <text evidence="28">ATP-specific succinyl-CoA synthetase functions in the citric acid cycle (TCA), coupling the hydrolysis of succinyl-CoA to the synthesis of ATP and thus represents the only step of substrate-level phosphorylation in the TCA. The beta subunit provides nucleotide specificity of the enzyme and binds the substrate succinate, while the binding sites for coenzyme A and phosphate are found in the alpha subunit.</text>
</comment>
<feature type="compositionally biased region" description="Low complexity" evidence="31">
    <location>
        <begin position="2067"/>
        <end position="2082"/>
    </location>
</feature>
<dbReference type="GO" id="GO:0003910">
    <property type="term" value="F:DNA ligase (ATP) activity"/>
    <property type="evidence" value="ECO:0007669"/>
    <property type="project" value="UniProtKB-EC"/>
</dbReference>
<dbReference type="Gene3D" id="3.30.1490.20">
    <property type="entry name" value="ATP-grasp fold, A domain"/>
    <property type="match status" value="1"/>
</dbReference>
<dbReference type="InterPro" id="IPR000977">
    <property type="entry name" value="DNA_ligase_ATP-dep"/>
</dbReference>
<evidence type="ECO:0000256" key="25">
    <source>
        <dbReference type="ARBA" id="ARBA00053833"/>
    </source>
</evidence>
<feature type="transmembrane region" description="Helical" evidence="32">
    <location>
        <begin position="1429"/>
        <end position="1447"/>
    </location>
</feature>
<reference evidence="36" key="1">
    <citation type="submission" date="2022-11" db="UniProtKB">
        <authorList>
            <consortium name="WormBaseParasite"/>
        </authorList>
    </citation>
    <scope>IDENTIFICATION</scope>
</reference>
<dbReference type="CDD" id="cd07900">
    <property type="entry name" value="Adenylation_DNA_ligase_I_Euk"/>
    <property type="match status" value="1"/>
</dbReference>
<protein>
    <recommendedName>
        <fullName evidence="28">Succinate--CoA ligase [ADP-forming] subunit beta, mitochondrial</fullName>
        <ecNumber evidence="28">6.2.1.5</ecNumber>
    </recommendedName>
    <alternativeName>
        <fullName evidence="28">ATP-specific succinyl-CoA synthetase subunit beta</fullName>
        <shortName evidence="28">A-SCS</shortName>
    </alternativeName>
    <alternativeName>
        <fullName evidence="28">Succinyl-CoA synthetase beta-A chain</fullName>
        <shortName evidence="28">SCS-betaA</shortName>
    </alternativeName>
</protein>
<dbReference type="Gene3D" id="3.40.50.261">
    <property type="entry name" value="Succinyl-CoA synthetase domains"/>
    <property type="match status" value="1"/>
</dbReference>
<dbReference type="PROSITE" id="PS50160">
    <property type="entry name" value="DNA_LIGASE_A3"/>
    <property type="match status" value="1"/>
</dbReference>
<evidence type="ECO:0000256" key="9">
    <source>
        <dbReference type="ARBA" id="ARBA00022670"/>
    </source>
</evidence>
<feature type="region of interest" description="Disordered" evidence="31">
    <location>
        <begin position="1851"/>
        <end position="1891"/>
    </location>
</feature>
<evidence type="ECO:0000256" key="14">
    <source>
        <dbReference type="ARBA" id="ARBA00022801"/>
    </source>
</evidence>
<evidence type="ECO:0000256" key="5">
    <source>
        <dbReference type="ARBA" id="ARBA00022438"/>
    </source>
</evidence>
<dbReference type="Pfam" id="PF00883">
    <property type="entry name" value="Peptidase_M17"/>
    <property type="match status" value="1"/>
</dbReference>
<keyword evidence="20 29" id="KW-0234">DNA repair</keyword>
<dbReference type="PANTHER" id="PTHR45674:SF4">
    <property type="entry name" value="DNA LIGASE 1"/>
    <property type="match status" value="1"/>
</dbReference>
<dbReference type="Pfam" id="PF04675">
    <property type="entry name" value="DNA_ligase_A_N"/>
    <property type="match status" value="1"/>
</dbReference>
<dbReference type="Proteomes" id="UP000887560">
    <property type="component" value="Unplaced"/>
</dbReference>
<keyword evidence="15 28" id="KW-0067">ATP-binding</keyword>
<dbReference type="NCBIfam" id="TIGR01016">
    <property type="entry name" value="sucCoAbeta"/>
    <property type="match status" value="1"/>
</dbReference>
<comment type="subunit">
    <text evidence="28">Heterodimer of an alpha and a beta subunit. The beta subunit determines specificity for ATP.</text>
</comment>
<dbReference type="Pfam" id="PF01068">
    <property type="entry name" value="DNA_ligase_A_M"/>
    <property type="match status" value="1"/>
</dbReference>
<feature type="transmembrane region" description="Helical" evidence="32">
    <location>
        <begin position="1369"/>
        <end position="1393"/>
    </location>
</feature>
<dbReference type="InterPro" id="IPR000819">
    <property type="entry name" value="Peptidase_M17_C"/>
</dbReference>
<dbReference type="GO" id="GO:0005524">
    <property type="term" value="F:ATP binding"/>
    <property type="evidence" value="ECO:0007669"/>
    <property type="project" value="UniProtKB-UniRule"/>
</dbReference>
<dbReference type="CDD" id="cd07969">
    <property type="entry name" value="OBF_DNA_ligase_I"/>
    <property type="match status" value="1"/>
</dbReference>
<comment type="subcellular location">
    <subcellularLocation>
        <location evidence="28">Mitochondrion</location>
    </subcellularLocation>
    <subcellularLocation>
        <location evidence="1">Nucleus</location>
    </subcellularLocation>
</comment>
<name>A0A915NP64_9BILA</name>
<evidence type="ECO:0000256" key="27">
    <source>
        <dbReference type="ARBA" id="ARBA00063570"/>
    </source>
</evidence>
<comment type="subunit">
    <text evidence="27">Heterodimer of an alpha and a beta subunit. The beta subunit determines specificity for GTP.</text>
</comment>
<keyword evidence="18 28" id="KW-0496">Mitochondrion</keyword>
<evidence type="ECO:0000256" key="26">
    <source>
        <dbReference type="ARBA" id="ARBA00054532"/>
    </source>
</evidence>
<keyword evidence="7 28" id="KW-0436">Ligase</keyword>
<dbReference type="InterPro" id="IPR017866">
    <property type="entry name" value="Succ-CoA_synthase_bsu_CS"/>
</dbReference>
<dbReference type="GO" id="GO:0006099">
    <property type="term" value="P:tricarboxylic acid cycle"/>
    <property type="evidence" value="ECO:0007669"/>
    <property type="project" value="UniProtKB-UniRule"/>
</dbReference>
<dbReference type="CDD" id="cd00433">
    <property type="entry name" value="Peptidase_M17"/>
    <property type="match status" value="1"/>
</dbReference>
<dbReference type="FunFam" id="3.40.50.261:FF:000001">
    <property type="entry name" value="Succinate--CoA ligase [ADP-forming] subunit beta"/>
    <property type="match status" value="1"/>
</dbReference>
<keyword evidence="6 28" id="KW-0816">Tricarboxylic acid cycle</keyword>
<evidence type="ECO:0000256" key="4">
    <source>
        <dbReference type="ARBA" id="ARBA00009528"/>
    </source>
</evidence>
<evidence type="ECO:0000256" key="29">
    <source>
        <dbReference type="RuleBase" id="RU000617"/>
    </source>
</evidence>
<feature type="binding site" evidence="28">
    <location>
        <begin position="74"/>
        <end position="76"/>
    </location>
    <ligand>
        <name>ATP</name>
        <dbReference type="ChEBI" id="CHEBI:30616"/>
    </ligand>
</feature>
<feature type="binding site" evidence="28">
    <location>
        <begin position="350"/>
        <end position="352"/>
    </location>
    <ligand>
        <name>substrate</name>
        <note>ligand shared with subunit alpha</note>
    </ligand>
</feature>
<dbReference type="InterPro" id="IPR005809">
    <property type="entry name" value="Succ_CoA_ligase-like_bsu"/>
</dbReference>
<sequence>MLHRKLLCGANKFVSNQSVRTLMLQEYNGMTVLSENNVRVPPFGIATSAEEAYNQAVKIGGKDYVVKAQVLAGGRGKGKFDSGLEGGVQIVFTPEEAKEKAKQMIGHKLITKQTGAEGRPCKAVLVCKRLFTRREYYFSITLDRTTNGPILIGSSKGGVNIEEVAATDPDAIITIPIDINEGVTKENAEKMAKKMGFANECLEEATELIINLYNLFIKVDGSLLEINPMAENVDGQVYCMDCKLVIDPNAEYRQKALFEQKDTSQEDELEVRAQKSNLNYIRLDGNIGCMVNGAGLAMATMDIIKLHGGEPANFLDVGGGATVEQVYEAFKIITSDRGKVNAILVNIFGGIMRCDVIAQGIIKAASELDLKIPIVVRLQGTRVDDAKALIAHSKMRILACDSLQEAAKMAVKLSSIVSLAKEAAIFSLFTKSFGRSFWRTSAYISTNKLIFVRAKMKENAASQTEWKAGDKIPYLIFAKTLEQIENISSRLEIIKTLAEFFVKAINLSPNDLSPAVHLCVNQLGPAYEGLELGIADAYLIKAIAGATGRTANKIKEDLKKGLDLGVVAQQSRSGQSMLFKPKPLTVPFVFNKLREIAQMIDKIQSLILHCVDCEAKYLVRCLSGKLRIGLAEQSVIVALANAFTTVELGDKKKKMSTEKLKERMAEDSLTMKTAFCECPNYERIIELVLKSGISKLPEECKITPGIPIKPMLAHPTKGIDEIFDRFGEEMLACEWKYDGERCQIHRMSDGKVKIFSRNQEDSTNKFPDIVERVPKCIRDKNDENITFIADGEVVAWDQVNKQILSFQVLSTRKRKNVGTSEDIQVKVCVYLFDLLYFNGESLTSETLRERRNKLRENFVEENGNIHFANYIDSNDSEEINKFFEESIKGNCLMIKCLDDDSTYEIAKRSRKWLKLKKDYLEGIGDTLDLVVIGGYHGSGKRAGVYGGYLLACYNEENEDLQNQYKQFKEFIIDKPRPYYSFDPSLAPDHWFEPAVVWEVKAADMSISPRHLAARGLVDSEKGISLRFPRFIRERTDKKPEDASSSQQVADMYKNQESVKNKQPKAGDGDEEDIDENNEDDEDIYKGNLYRREEFNNKSEPEFYKNIARINEFRHVNSEWSVAHKCRISSSFHTNEQCINTNQFCFSAQLNYNFIEQNYKFGNFPKQLEFLRHFPRLAPLICLGHYRPCEIANQLYVLMEQFSMTSCTNMLNHCGFAMEHLLTHFPGYLNCDAFFEGNKSGNNSDKIIYKKDCKINYTKVHPELASLATDSYQCLWPLINPGRLSLINDGFTNSSLNRIQIEPVIDGCYLPCRSPLFDFDYLYHYNFVVAILHSCIVVLILLTISFIVAKSSQNHQKHQFNKINYLPNTFRFSIFSILFFIAINSLIMAISILPNPDEKSGGIIGDLAICLNLNGILIRRSSNNLLNDGGNGIVCALQAFILNFSSLFINSSFILFLIKLILPSKMLNLIYFVLPKFNSILFPISIFLFSFICALFDLYYNKIFIDPVNGLCNYSIHNQLFSRLIFAYLIIALCLFGLIYYINWIKYSQKREKLMARANIKKNKNCDVEQKQKMLEINKSEKPCKISKESHQINIEQLQQEESCSINRSLAEGTSLNWINMTHYKTIEEAETNPEMRKRLLGEKTSAPYCQLLPQKLVWYWIFSILIFIWHFGIIIVLLTIEQNSELILKENESKMMEIDEDNVELQQLNNNIPSSTPASTLSNSNNNLVSTTNSQQLQQQQSPPLPPLTSPPQLSLQQQSENNLINPLNDFLSSSDALTALYYHYYFSQYSLPPQFMLPQQLGGNGNCCKSHQENLRRANQQNSDQNPYTAHNLAAVQNWMKNGCCSSNNLQRKEAKDKRKRAGSDPGTTRGLENQQITNSSDRNNNKNHRHRVLHIRGAPKELQKEWRKRRELREGGKNSKNCSSMGGEGESTLFEELEKLRKDRYGQFLPPKDPPQLSTIKNELNNTLQNPLQNSITTSSQQQHHQCFCKLIVLPQPSFPPLQQLIQQQQNFCLLNCCQQQPMILPLIPSCWNNSGANFDLQGVMPTINQQQRQRNQEEEEQEKSTSSSSETTEVEPSSSINNDGEETNSNDFDRLEFEKNQLSKKFEPLVGNDLFKKAINQIETNGGSVPLYLDLAKIVSVSDDISRHNTPSNAYAITREVKAIKSIKGIKNLSILLYCDFSNIMASCAAIARAFPLFSLKTTKSGYESIEIELVLPNEEEKPTDSDIKFLQYLCTNIRECCRLVDTPADILHTEAFLDEALSQIEQTGKPVTKTIIKGEELKEKGFGGIYSVGRASLHPPIFACFSYIPEGKKDEISSSYALVGKGIVYDTGGLSLKGKTLMPTMKIDMAGAAGVLGAFCTLVKAGFNQPLHCLLCIAENHISSTATRPDDIIKLLSGKTVEVNNTDAEGRLVLADGVFYAKETLKAKTIIDMATLTGFQPMTTGRFHAAILSNYEQLENECVIAGKKSGELVHPLPFSPELHFSDMSSKVADMKNACLGVSSGPPTALAGLFIGTQIDYGGRKNVAAVENGEGKEGSEEKNEETKSGADWLHIDMCGLTALEKWDGRATGYGVALLCSLLSKHVDVKIAK</sequence>
<dbReference type="Pfam" id="PF04679">
    <property type="entry name" value="DNA_ligase_A_C"/>
    <property type="match status" value="1"/>
</dbReference>
<dbReference type="NCBIfam" id="TIGR00574">
    <property type="entry name" value="dnl1"/>
    <property type="match status" value="1"/>
</dbReference>
<evidence type="ECO:0000256" key="13">
    <source>
        <dbReference type="ARBA" id="ARBA00022763"/>
    </source>
</evidence>
<evidence type="ECO:0000256" key="18">
    <source>
        <dbReference type="ARBA" id="ARBA00023128"/>
    </source>
</evidence>
<dbReference type="NCBIfam" id="NF001913">
    <property type="entry name" value="PRK00696.1"/>
    <property type="match status" value="1"/>
</dbReference>
<evidence type="ECO:0000256" key="30">
    <source>
        <dbReference type="RuleBase" id="RU004196"/>
    </source>
</evidence>
<accession>A0A915NP64</accession>
<feature type="site" description="Important for substrate specificity" evidence="28">
    <location>
        <position position="63"/>
    </location>
</feature>
<dbReference type="EC" id="6.2.1.5" evidence="28"/>
<dbReference type="InterPro" id="IPR016059">
    <property type="entry name" value="DNA_ligase_ATP-dep_CS"/>
</dbReference>
<comment type="catalytic activity">
    <reaction evidence="23 29">
        <text>ATP + (deoxyribonucleotide)n-3'-hydroxyl + 5'-phospho-(deoxyribonucleotide)m = (deoxyribonucleotide)n+m + AMP + diphosphate.</text>
        <dbReference type="EC" id="6.5.1.1"/>
    </reaction>
</comment>
<comment type="similarity">
    <text evidence="4">Belongs to the peptidase M17 family.</text>
</comment>
<dbReference type="GO" id="GO:0005739">
    <property type="term" value="C:mitochondrion"/>
    <property type="evidence" value="ECO:0007669"/>
    <property type="project" value="UniProtKB-SubCell"/>
</dbReference>
<keyword evidence="14" id="KW-0378">Hydrolase</keyword>
<dbReference type="GO" id="GO:0004775">
    <property type="term" value="F:succinate-CoA ligase (ADP-forming) activity"/>
    <property type="evidence" value="ECO:0007669"/>
    <property type="project" value="UniProtKB-UniRule"/>
</dbReference>
<feature type="compositionally biased region" description="Acidic residues" evidence="31">
    <location>
        <begin position="1068"/>
        <end position="1082"/>
    </location>
</feature>
<evidence type="ECO:0000259" key="34">
    <source>
        <dbReference type="PROSITE" id="PS50975"/>
    </source>
</evidence>
<dbReference type="FunFam" id="3.30.470.30:FF:000002">
    <property type="entry name" value="DNA ligase"/>
    <property type="match status" value="1"/>
</dbReference>
<dbReference type="GO" id="GO:0006281">
    <property type="term" value="P:DNA repair"/>
    <property type="evidence" value="ECO:0007669"/>
    <property type="project" value="UniProtKB-KW"/>
</dbReference>
<dbReference type="PROSITE" id="PS00631">
    <property type="entry name" value="CYTOSOL_AP"/>
    <property type="match status" value="1"/>
</dbReference>
<dbReference type="Gene3D" id="1.20.1070.10">
    <property type="entry name" value="Rhodopsin 7-helix transmembrane proteins"/>
    <property type="match status" value="1"/>
</dbReference>
<evidence type="ECO:0000256" key="23">
    <source>
        <dbReference type="ARBA" id="ARBA00034003"/>
    </source>
</evidence>
<dbReference type="PRINTS" id="PR00481">
    <property type="entry name" value="LAMNOPPTDASE"/>
</dbReference>
<dbReference type="InterPro" id="IPR050191">
    <property type="entry name" value="ATP-dep_DNA_ligase"/>
</dbReference>
<evidence type="ECO:0000256" key="32">
    <source>
        <dbReference type="SAM" id="Phobius"/>
    </source>
</evidence>
<comment type="similarity">
    <text evidence="28">Belongs to the succinate/malate CoA ligase beta subunit family. ATP-specific subunit beta subfamily.</text>
</comment>
<feature type="compositionally biased region" description="Polar residues" evidence="31">
    <location>
        <begin position="1872"/>
        <end position="1884"/>
    </location>
</feature>
<dbReference type="FunFam" id="2.40.50.140:FF:000062">
    <property type="entry name" value="DNA ligase"/>
    <property type="match status" value="1"/>
</dbReference>
<keyword evidence="12 28" id="KW-0547">Nucleotide-binding</keyword>
<evidence type="ECO:0000256" key="17">
    <source>
        <dbReference type="ARBA" id="ARBA00022946"/>
    </source>
</evidence>
<dbReference type="InterPro" id="IPR011356">
    <property type="entry name" value="Leucine_aapep/pepB"/>
</dbReference>
<dbReference type="PANTHER" id="PTHR45674">
    <property type="entry name" value="DNA LIGASE 1/3 FAMILY MEMBER"/>
    <property type="match status" value="1"/>
</dbReference>
<feature type="domain" description="ATP-dependent DNA ligase family profile" evidence="33">
    <location>
        <begin position="820"/>
        <end position="954"/>
    </location>
</feature>
<dbReference type="InterPro" id="IPR036599">
    <property type="entry name" value="DNA_ligase_N_sf"/>
</dbReference>
<evidence type="ECO:0000256" key="2">
    <source>
        <dbReference type="ARBA" id="ARBA00005064"/>
    </source>
</evidence>
<evidence type="ECO:0000256" key="12">
    <source>
        <dbReference type="ARBA" id="ARBA00022741"/>
    </source>
</evidence>
<dbReference type="InterPro" id="IPR012310">
    <property type="entry name" value="DNA_ligase_ATP-dep_cent"/>
</dbReference>
<dbReference type="InterPro" id="IPR011761">
    <property type="entry name" value="ATP-grasp"/>
</dbReference>
<dbReference type="HAMAP" id="MF_03220">
    <property type="entry name" value="Succ_CoA_betaA_euk"/>
    <property type="match status" value="1"/>
</dbReference>
<dbReference type="InterPro" id="IPR012340">
    <property type="entry name" value="NA-bd_OB-fold"/>
</dbReference>
<feature type="binding site" evidence="28">
    <location>
        <position position="227"/>
    </location>
    <ligand>
        <name>Mg(2+)</name>
        <dbReference type="ChEBI" id="CHEBI:18420"/>
    </ligand>
</feature>
<comment type="cofactor">
    <cofactor evidence="28">
        <name>Mg(2+)</name>
        <dbReference type="ChEBI" id="CHEBI:18420"/>
    </cofactor>
    <text evidence="28">Binds 1 Mg(2+) ion per subunit.</text>
</comment>
<evidence type="ECO:0000256" key="3">
    <source>
        <dbReference type="ARBA" id="ARBA00007572"/>
    </source>
</evidence>
<dbReference type="SUPFAM" id="SSF56059">
    <property type="entry name" value="Glutathione synthetase ATP-binding domain-like"/>
    <property type="match status" value="1"/>
</dbReference>
<dbReference type="GO" id="GO:0006310">
    <property type="term" value="P:DNA recombination"/>
    <property type="evidence" value="ECO:0007669"/>
    <property type="project" value="UniProtKB-KW"/>
</dbReference>
<dbReference type="PROSITE" id="PS01217">
    <property type="entry name" value="SUCCINYL_COA_LIG_3"/>
    <property type="match status" value="1"/>
</dbReference>
<feature type="transmembrane region" description="Helical" evidence="32">
    <location>
        <begin position="1657"/>
        <end position="1680"/>
    </location>
</feature>
<comment type="catalytic activity">
    <reaction evidence="28">
        <text>succinate + ATP + CoA = succinyl-CoA + ADP + phosphate</text>
        <dbReference type="Rhea" id="RHEA:17661"/>
        <dbReference type="ChEBI" id="CHEBI:30031"/>
        <dbReference type="ChEBI" id="CHEBI:30616"/>
        <dbReference type="ChEBI" id="CHEBI:43474"/>
        <dbReference type="ChEBI" id="CHEBI:57287"/>
        <dbReference type="ChEBI" id="CHEBI:57292"/>
        <dbReference type="ChEBI" id="CHEBI:456216"/>
        <dbReference type="EC" id="6.2.1.5"/>
    </reaction>
</comment>
<evidence type="ECO:0000256" key="15">
    <source>
        <dbReference type="ARBA" id="ARBA00022840"/>
    </source>
</evidence>
<keyword evidence="5" id="KW-0031">Aminopeptidase</keyword>
<dbReference type="GO" id="GO:0051301">
    <property type="term" value="P:cell division"/>
    <property type="evidence" value="ECO:0007669"/>
    <property type="project" value="UniProtKB-KW"/>
</dbReference>
<keyword evidence="32" id="KW-0812">Transmembrane</keyword>
<dbReference type="SUPFAM" id="SSF56091">
    <property type="entry name" value="DNA ligase/mRNA capping enzyme, catalytic domain"/>
    <property type="match status" value="1"/>
</dbReference>
<proteinExistence type="inferred from homology"/>
<evidence type="ECO:0000313" key="35">
    <source>
        <dbReference type="Proteomes" id="UP000887560"/>
    </source>
</evidence>
<feature type="transmembrane region" description="Helical" evidence="32">
    <location>
        <begin position="1519"/>
        <end position="1541"/>
    </location>
</feature>
<dbReference type="InterPro" id="IPR034723">
    <property type="entry name" value="Succ_CoA_betaA_euk"/>
</dbReference>
<dbReference type="Gene3D" id="1.10.3260.10">
    <property type="entry name" value="DNA ligase, ATP-dependent, N-terminal domain"/>
    <property type="match status" value="1"/>
</dbReference>
<dbReference type="HAMAP" id="MF_00558">
    <property type="entry name" value="Succ_CoA_beta"/>
    <property type="match status" value="1"/>
</dbReference>
<dbReference type="GO" id="GO:0005634">
    <property type="term" value="C:nucleus"/>
    <property type="evidence" value="ECO:0007669"/>
    <property type="project" value="UniProtKB-SubCell"/>
</dbReference>
<dbReference type="SUPFAM" id="SSF50249">
    <property type="entry name" value="Nucleic acid-binding proteins"/>
    <property type="match status" value="1"/>
</dbReference>
<dbReference type="GO" id="GO:0004776">
    <property type="term" value="F:succinate-CoA ligase (GDP-forming) activity"/>
    <property type="evidence" value="ECO:0007669"/>
    <property type="project" value="UniProtKB-EC"/>
</dbReference>
<organism evidence="35 36">
    <name type="scientific">Meloidogyne floridensis</name>
    <dbReference type="NCBI Taxonomy" id="298350"/>
    <lineage>
        <taxon>Eukaryota</taxon>
        <taxon>Metazoa</taxon>
        <taxon>Ecdysozoa</taxon>
        <taxon>Nematoda</taxon>
        <taxon>Chromadorea</taxon>
        <taxon>Rhabditida</taxon>
        <taxon>Tylenchina</taxon>
        <taxon>Tylenchomorpha</taxon>
        <taxon>Tylenchoidea</taxon>
        <taxon>Meloidogynidae</taxon>
        <taxon>Meloidogyninae</taxon>
        <taxon>Meloidogyne</taxon>
    </lineage>
</organism>
<dbReference type="Gene3D" id="3.30.470.30">
    <property type="entry name" value="DNA ligase/mRNA capping enzyme"/>
    <property type="match status" value="1"/>
</dbReference>
<dbReference type="SUPFAM" id="SSF117018">
    <property type="entry name" value="ATP-dependent DNA ligase DNA-binding domain"/>
    <property type="match status" value="1"/>
</dbReference>
<keyword evidence="35" id="KW-1185">Reference proteome</keyword>
<dbReference type="PROSITE" id="PS50975">
    <property type="entry name" value="ATP_GRASP"/>
    <property type="match status" value="1"/>
</dbReference>
<evidence type="ECO:0000256" key="6">
    <source>
        <dbReference type="ARBA" id="ARBA00022532"/>
    </source>
</evidence>
<keyword evidence="8" id="KW-0132">Cell division</keyword>
<feature type="site" description="Important for substrate specificity" evidence="28">
    <location>
        <position position="131"/>
    </location>
</feature>
<comment type="function">
    <text evidence="25">GTP-specific succinyl-CoA synthetase functions in the citric acid cycle (TCA), coupling the hydrolysis of succinyl-CoA to the synthesis of GTP and thus represents the only step of substrate-level phosphorylation in the TCA. The beta subunit provides nucleotide specificity of the enzyme and binds the substrate succinate, while the binding sites for coenzyme A and phosphate are found in the alpha subunit.</text>
</comment>
<dbReference type="Pfam" id="PF08442">
    <property type="entry name" value="ATP-grasp_2"/>
    <property type="match status" value="1"/>
</dbReference>
<dbReference type="GO" id="GO:0030145">
    <property type="term" value="F:manganese ion binding"/>
    <property type="evidence" value="ECO:0007669"/>
    <property type="project" value="InterPro"/>
</dbReference>
<dbReference type="Pfam" id="PF18295">
    <property type="entry name" value="Pdase_M17_N2"/>
    <property type="match status" value="1"/>
</dbReference>
<dbReference type="GO" id="GO:0006508">
    <property type="term" value="P:proteolysis"/>
    <property type="evidence" value="ECO:0007669"/>
    <property type="project" value="UniProtKB-KW"/>
</dbReference>
<dbReference type="GO" id="GO:0000287">
    <property type="term" value="F:magnesium ion binding"/>
    <property type="evidence" value="ECO:0007669"/>
    <property type="project" value="UniProtKB-UniRule"/>
</dbReference>
<evidence type="ECO:0000256" key="16">
    <source>
        <dbReference type="ARBA" id="ARBA00022842"/>
    </source>
</evidence>
<feature type="binding site" evidence="28">
    <location>
        <position position="241"/>
    </location>
    <ligand>
        <name>Mg(2+)</name>
        <dbReference type="ChEBI" id="CHEBI:18420"/>
    </ligand>
</feature>
<feature type="region of interest" description="Disordered" evidence="31">
    <location>
        <begin position="1709"/>
        <end position="1758"/>
    </location>
</feature>
<feature type="region of interest" description="Disordered" evidence="31">
    <location>
        <begin position="1905"/>
        <end position="1931"/>
    </location>
</feature>
<feature type="binding site" evidence="28">
    <location>
        <position position="67"/>
    </location>
    <ligand>
        <name>ATP</name>
        <dbReference type="ChEBI" id="CHEBI:30616"/>
    </ligand>
</feature>
<keyword evidence="11 28" id="KW-0479">Metal-binding</keyword>
<dbReference type="Gene3D" id="3.40.50.10590">
    <property type="entry name" value="Zn-dependent exopeptidases"/>
    <property type="match status" value="1"/>
</dbReference>
<feature type="region of interest" description="Disordered" evidence="31">
    <location>
        <begin position="2051"/>
        <end position="2095"/>
    </location>
</feature>
<comment type="function">
    <text evidence="26">DNA ligase that seals nicks in double-stranded DNA during DNA replication, DNA recombination and DNA repair.</text>
</comment>
<keyword evidence="32" id="KW-0472">Membrane</keyword>
<dbReference type="Gene3D" id="3.40.630.10">
    <property type="entry name" value="Zn peptidases"/>
    <property type="match status" value="1"/>
</dbReference>
<keyword evidence="32" id="KW-1133">Transmembrane helix</keyword>
<comment type="pathway">
    <text evidence="2 28">Carbohydrate metabolism; tricarboxylic acid cycle; succinate from succinyl-CoA (ligase route): step 1/1.</text>
</comment>
<evidence type="ECO:0000256" key="19">
    <source>
        <dbReference type="ARBA" id="ARBA00023172"/>
    </source>
</evidence>
<dbReference type="InterPro" id="IPR041417">
    <property type="entry name" value="NPEPL1_N"/>
</dbReference>
<keyword evidence="21" id="KW-0539">Nucleus</keyword>
<dbReference type="FunFam" id="3.30.470.20:FF:000002">
    <property type="entry name" value="Succinate--CoA ligase [ADP-forming] subunit beta"/>
    <property type="match status" value="1"/>
</dbReference>
<dbReference type="GO" id="GO:1903461">
    <property type="term" value="P:Okazaki fragment processing involved in mitotic DNA replication"/>
    <property type="evidence" value="ECO:0007669"/>
    <property type="project" value="TreeGrafter"/>
</dbReference>
<evidence type="ECO:0000313" key="36">
    <source>
        <dbReference type="WBParaSite" id="scf7180000419107.g3386"/>
    </source>
</evidence>
<evidence type="ECO:0000256" key="31">
    <source>
        <dbReference type="SAM" id="MobiDB-lite"/>
    </source>
</evidence>
<feature type="region of interest" description="Disordered" evidence="31">
    <location>
        <begin position="1053"/>
        <end position="1085"/>
    </location>
</feature>
<dbReference type="WBParaSite" id="scf7180000419107.g3386">
    <property type="protein sequence ID" value="scf7180000419107.g3386"/>
    <property type="gene ID" value="scf7180000419107.g3386"/>
</dbReference>
<evidence type="ECO:0000256" key="24">
    <source>
        <dbReference type="ARBA" id="ARBA00052879"/>
    </source>
</evidence>
<dbReference type="Gene3D" id="3.30.470.20">
    <property type="entry name" value="ATP-grasp fold, B domain"/>
    <property type="match status" value="1"/>
</dbReference>
<dbReference type="GO" id="GO:0071897">
    <property type="term" value="P:DNA biosynthetic process"/>
    <property type="evidence" value="ECO:0007669"/>
    <property type="project" value="InterPro"/>
</dbReference>
<dbReference type="InterPro" id="IPR016102">
    <property type="entry name" value="Succinyl-CoA_synth-like"/>
</dbReference>
<evidence type="ECO:0000256" key="28">
    <source>
        <dbReference type="HAMAP-Rule" id="MF_03220"/>
    </source>
</evidence>
<evidence type="ECO:0000256" key="21">
    <source>
        <dbReference type="ARBA" id="ARBA00023242"/>
    </source>
</evidence>
<evidence type="ECO:0000256" key="1">
    <source>
        <dbReference type="ARBA" id="ARBA00004123"/>
    </source>
</evidence>
<evidence type="ECO:0000256" key="10">
    <source>
        <dbReference type="ARBA" id="ARBA00022705"/>
    </source>
</evidence>